<organism evidence="1 2">
    <name type="scientific">Tuber magnatum</name>
    <name type="common">white Piedmont truffle</name>
    <dbReference type="NCBI Taxonomy" id="42249"/>
    <lineage>
        <taxon>Eukaryota</taxon>
        <taxon>Fungi</taxon>
        <taxon>Dikarya</taxon>
        <taxon>Ascomycota</taxon>
        <taxon>Pezizomycotina</taxon>
        <taxon>Pezizomycetes</taxon>
        <taxon>Pezizales</taxon>
        <taxon>Tuberaceae</taxon>
        <taxon>Tuber</taxon>
    </lineage>
</organism>
<sequence length="195" mass="21474">MSASYHRTVAPHAPVVLYAAATQMAPQQSAIRTVPPRGVEEETGLHPFSWPFLPSNATGTVLLRVLGGPLRGLRVTCTALSSSIQNQLCSSTPLKSKGRKSGSCKVLSLAVAVPYIHGERLDERRQDYQHNYFGLKGMPDARSTYPSCTRTASWARNLHPFGEKGNGKCREWACSLRVIYDEHYSLNYVFGPVNP</sequence>
<evidence type="ECO:0000313" key="2">
    <source>
        <dbReference type="Proteomes" id="UP000246991"/>
    </source>
</evidence>
<comment type="caution">
    <text evidence="1">The sequence shown here is derived from an EMBL/GenBank/DDBJ whole genome shotgun (WGS) entry which is preliminary data.</text>
</comment>
<keyword evidence="2" id="KW-1185">Reference proteome</keyword>
<accession>A0A317SFN2</accession>
<protein>
    <submittedName>
        <fullName evidence="1">Uncharacterized protein</fullName>
    </submittedName>
</protein>
<dbReference type="AlphaFoldDB" id="A0A317SFN2"/>
<gene>
    <name evidence="1" type="ORF">C7212DRAFT_347783</name>
</gene>
<evidence type="ECO:0000313" key="1">
    <source>
        <dbReference type="EMBL" id="PWW73195.1"/>
    </source>
</evidence>
<dbReference type="Proteomes" id="UP000246991">
    <property type="component" value="Unassembled WGS sequence"/>
</dbReference>
<proteinExistence type="predicted"/>
<reference evidence="1 2" key="1">
    <citation type="submission" date="2018-03" db="EMBL/GenBank/DDBJ databases">
        <title>Genomes of Pezizomycetes fungi and the evolution of truffles.</title>
        <authorList>
            <person name="Murat C."/>
            <person name="Payen T."/>
            <person name="Noel B."/>
            <person name="Kuo A."/>
            <person name="Martin F.M."/>
        </authorList>
    </citation>
    <scope>NUCLEOTIDE SEQUENCE [LARGE SCALE GENOMIC DNA]</scope>
    <source>
        <strain evidence="1">091103-1</strain>
    </source>
</reference>
<dbReference type="EMBL" id="PYWC01000085">
    <property type="protein sequence ID" value="PWW73195.1"/>
    <property type="molecule type" value="Genomic_DNA"/>
</dbReference>
<name>A0A317SFN2_9PEZI</name>